<dbReference type="PROSITE" id="PS50294">
    <property type="entry name" value="WD_REPEATS_REGION"/>
    <property type="match status" value="1"/>
</dbReference>
<evidence type="ECO:0000256" key="2">
    <source>
        <dbReference type="ARBA" id="ARBA00022574"/>
    </source>
</evidence>
<dbReference type="SUPFAM" id="SSF50978">
    <property type="entry name" value="WD40 repeat-like"/>
    <property type="match status" value="1"/>
</dbReference>
<dbReference type="PANTHER" id="PTHR44675:SF1">
    <property type="entry name" value="P21-ACTIVATED PROTEIN KINASE-INTERACTING PROTEIN 1"/>
    <property type="match status" value="1"/>
</dbReference>
<organism evidence="6 7">
    <name type="scientific">Batrachochytrium salamandrivorans</name>
    <dbReference type="NCBI Taxonomy" id="1357716"/>
    <lineage>
        <taxon>Eukaryota</taxon>
        <taxon>Fungi</taxon>
        <taxon>Fungi incertae sedis</taxon>
        <taxon>Chytridiomycota</taxon>
        <taxon>Chytridiomycota incertae sedis</taxon>
        <taxon>Chytridiomycetes</taxon>
        <taxon>Rhizophydiales</taxon>
        <taxon>Rhizophydiales incertae sedis</taxon>
        <taxon>Batrachochytrium</taxon>
    </lineage>
</organism>
<dbReference type="SMART" id="SM00320">
    <property type="entry name" value="WD40"/>
    <property type="match status" value="5"/>
</dbReference>
<dbReference type="PANTHER" id="PTHR44675">
    <property type="entry name" value="PAK1 INTERACTING PROTEIN 1"/>
    <property type="match status" value="1"/>
</dbReference>
<keyword evidence="3" id="KW-0677">Repeat</keyword>
<dbReference type="Gene3D" id="2.130.10.10">
    <property type="entry name" value="YVTN repeat-like/Quinoprotein amine dehydrogenase"/>
    <property type="match status" value="2"/>
</dbReference>
<evidence type="ECO:0000313" key="6">
    <source>
        <dbReference type="EMBL" id="KAH6586855.1"/>
    </source>
</evidence>
<proteinExistence type="predicted"/>
<dbReference type="InterPro" id="IPR051959">
    <property type="entry name" value="PAK1-Kinase_Regulator"/>
</dbReference>
<evidence type="ECO:0000256" key="4">
    <source>
        <dbReference type="PROSITE-ProRule" id="PRU00221"/>
    </source>
</evidence>
<dbReference type="Proteomes" id="UP001648503">
    <property type="component" value="Unassembled WGS sequence"/>
</dbReference>
<dbReference type="InterPro" id="IPR001680">
    <property type="entry name" value="WD40_rpt"/>
</dbReference>
<name>A0ABQ8EV35_9FUNG</name>
<evidence type="ECO:0000256" key="1">
    <source>
        <dbReference type="ARBA" id="ARBA00022517"/>
    </source>
</evidence>
<dbReference type="InterPro" id="IPR036322">
    <property type="entry name" value="WD40_repeat_dom_sf"/>
</dbReference>
<protein>
    <recommendedName>
        <fullName evidence="8">Anaphase-promoting complex subunit 4 WD40 domain-containing protein</fullName>
    </recommendedName>
</protein>
<comment type="caution">
    <text evidence="6">The sequence shown here is derived from an EMBL/GenBank/DDBJ whole genome shotgun (WGS) entry which is preliminary data.</text>
</comment>
<evidence type="ECO:0000256" key="3">
    <source>
        <dbReference type="ARBA" id="ARBA00022737"/>
    </source>
</evidence>
<keyword evidence="2 4" id="KW-0853">WD repeat</keyword>
<feature type="repeat" description="WD" evidence="4">
    <location>
        <begin position="41"/>
        <end position="80"/>
    </location>
</feature>
<dbReference type="InterPro" id="IPR020472">
    <property type="entry name" value="WD40_PAC1"/>
</dbReference>
<dbReference type="EMBL" id="JAFCIX010000570">
    <property type="protein sequence ID" value="KAH6586855.1"/>
    <property type="molecule type" value="Genomic_DNA"/>
</dbReference>
<evidence type="ECO:0008006" key="8">
    <source>
        <dbReference type="Google" id="ProtNLM"/>
    </source>
</evidence>
<dbReference type="PROSITE" id="PS50082">
    <property type="entry name" value="WD_REPEATS_2"/>
    <property type="match status" value="2"/>
</dbReference>
<feature type="repeat" description="WD" evidence="4">
    <location>
        <begin position="122"/>
        <end position="163"/>
    </location>
</feature>
<accession>A0ABQ8EV35</accession>
<reference evidence="6 7" key="1">
    <citation type="submission" date="2021-02" db="EMBL/GenBank/DDBJ databases">
        <title>Variation within the Batrachochytrium salamandrivorans European outbreak.</title>
        <authorList>
            <person name="Kelly M."/>
            <person name="Pasmans F."/>
            <person name="Shea T.P."/>
            <person name="Munoz J.F."/>
            <person name="Carranza S."/>
            <person name="Cuomo C.A."/>
            <person name="Martel A."/>
        </authorList>
    </citation>
    <scope>NUCLEOTIDE SEQUENCE [LARGE SCALE GENOMIC DNA]</scope>
    <source>
        <strain evidence="6 7">AMFP18/2</strain>
    </source>
</reference>
<dbReference type="Pfam" id="PF00400">
    <property type="entry name" value="WD40"/>
    <property type="match status" value="4"/>
</dbReference>
<dbReference type="InterPro" id="IPR015943">
    <property type="entry name" value="WD40/YVTN_repeat-like_dom_sf"/>
</dbReference>
<feature type="region of interest" description="Disordered" evidence="5">
    <location>
        <begin position="377"/>
        <end position="405"/>
    </location>
</feature>
<feature type="compositionally biased region" description="Basic residues" evidence="5">
    <location>
        <begin position="389"/>
        <end position="402"/>
    </location>
</feature>
<keyword evidence="7" id="KW-1185">Reference proteome</keyword>
<sequence length="421" mass="46474">MKDTEVKPSDFLVISGAYERLLYGLSCSAAPENLISPVFIYPAHINCIKALAASSKYLATGSTDEHVKIYDLRIRKEVGTLMHHSGTITALEFFRNTHLITASEDGTIGIVRSSDWELLKTLKGHTASVLSISIHPSGKILLSVSKDKTLRCWDLMRGVCAYTLKLHAIAERVVWSATGSHYALLFSNTVIVYLVESGEATGKFESPRSRLNSITFTTCHSTNSHLDDVVIIGGEDKRITVASTTGEIIMQWNSGHKSRIKDIASLMSTKREASVFATCSSDGAIFLWDLQVCQHAFLGWKYDDAIKPDVQPSPEKIAEYDAKCRLTCLALAEVEAKSEINKQLASTFDTPESDYEDVGIERPTIVVTIEDEGRKRKNMDSVLPTPVARKQHKVKKSLKSRSKRDSAVVSKISAASFESLK</sequence>
<evidence type="ECO:0000313" key="7">
    <source>
        <dbReference type="Proteomes" id="UP001648503"/>
    </source>
</evidence>
<evidence type="ECO:0000256" key="5">
    <source>
        <dbReference type="SAM" id="MobiDB-lite"/>
    </source>
</evidence>
<gene>
    <name evidence="6" type="ORF">BASA50_000219</name>
</gene>
<keyword evidence="1" id="KW-0690">Ribosome biogenesis</keyword>
<dbReference type="PRINTS" id="PR00320">
    <property type="entry name" value="GPROTEINBRPT"/>
</dbReference>